<sequence>MLNAAAFTSVLSSLHYAQSSSEQHPVICTKWRVSCLLKMASQTLVLSLNFKEQ</sequence>
<proteinExistence type="predicted"/>
<accession>T1KCR9</accession>
<dbReference type="EMBL" id="CAEY01001996">
    <property type="status" value="NOT_ANNOTATED_CDS"/>
    <property type="molecule type" value="Genomic_DNA"/>
</dbReference>
<reference evidence="1" key="2">
    <citation type="submission" date="2015-06" db="UniProtKB">
        <authorList>
            <consortium name="EnsemblMetazoa"/>
        </authorList>
    </citation>
    <scope>IDENTIFICATION</scope>
</reference>
<name>T1KCR9_TETUR</name>
<dbReference type="HOGENOM" id="CLU_3071280_0_0_1"/>
<evidence type="ECO:0000313" key="1">
    <source>
        <dbReference type="EnsemblMetazoa" id="tetur09g00250.1"/>
    </source>
</evidence>
<reference evidence="2" key="1">
    <citation type="submission" date="2011-08" db="EMBL/GenBank/DDBJ databases">
        <authorList>
            <person name="Rombauts S."/>
        </authorList>
    </citation>
    <scope>NUCLEOTIDE SEQUENCE</scope>
    <source>
        <strain evidence="2">London</strain>
    </source>
</reference>
<protein>
    <submittedName>
        <fullName evidence="1">Uncharacterized protein</fullName>
    </submittedName>
</protein>
<organism evidence="1 2">
    <name type="scientific">Tetranychus urticae</name>
    <name type="common">Two-spotted spider mite</name>
    <dbReference type="NCBI Taxonomy" id="32264"/>
    <lineage>
        <taxon>Eukaryota</taxon>
        <taxon>Metazoa</taxon>
        <taxon>Ecdysozoa</taxon>
        <taxon>Arthropoda</taxon>
        <taxon>Chelicerata</taxon>
        <taxon>Arachnida</taxon>
        <taxon>Acari</taxon>
        <taxon>Acariformes</taxon>
        <taxon>Trombidiformes</taxon>
        <taxon>Prostigmata</taxon>
        <taxon>Eleutherengona</taxon>
        <taxon>Raphignathae</taxon>
        <taxon>Tetranychoidea</taxon>
        <taxon>Tetranychidae</taxon>
        <taxon>Tetranychus</taxon>
    </lineage>
</organism>
<keyword evidence="2" id="KW-1185">Reference proteome</keyword>
<dbReference type="EnsemblMetazoa" id="tetur09g00250.1">
    <property type="protein sequence ID" value="tetur09g00250.1"/>
    <property type="gene ID" value="tetur09g00250"/>
</dbReference>
<dbReference type="AlphaFoldDB" id="T1KCR9"/>
<dbReference type="Proteomes" id="UP000015104">
    <property type="component" value="Unassembled WGS sequence"/>
</dbReference>
<evidence type="ECO:0000313" key="2">
    <source>
        <dbReference type="Proteomes" id="UP000015104"/>
    </source>
</evidence>